<keyword evidence="1" id="KW-0472">Membrane</keyword>
<evidence type="ECO:0000256" key="1">
    <source>
        <dbReference type="SAM" id="Phobius"/>
    </source>
</evidence>
<keyword evidence="1" id="KW-1133">Transmembrane helix</keyword>
<keyword evidence="3" id="KW-1185">Reference proteome</keyword>
<proteinExistence type="predicted"/>
<evidence type="ECO:0000313" key="3">
    <source>
        <dbReference type="Proteomes" id="UP000256334"/>
    </source>
</evidence>
<comment type="caution">
    <text evidence="2">The sequence shown here is derived from an EMBL/GenBank/DDBJ whole genome shotgun (WGS) entry which is preliminary data.</text>
</comment>
<dbReference type="AlphaFoldDB" id="A0A3D9DXF0"/>
<organism evidence="2 3">
    <name type="scientific">Kushneria indalinina DSM 14324</name>
    <dbReference type="NCBI Taxonomy" id="1122140"/>
    <lineage>
        <taxon>Bacteria</taxon>
        <taxon>Pseudomonadati</taxon>
        <taxon>Pseudomonadota</taxon>
        <taxon>Gammaproteobacteria</taxon>
        <taxon>Oceanospirillales</taxon>
        <taxon>Halomonadaceae</taxon>
        <taxon>Kushneria</taxon>
    </lineage>
</organism>
<name>A0A3D9DXF0_9GAMM</name>
<dbReference type="PROSITE" id="PS51257">
    <property type="entry name" value="PROKAR_LIPOPROTEIN"/>
    <property type="match status" value="1"/>
</dbReference>
<feature type="transmembrane region" description="Helical" evidence="1">
    <location>
        <begin position="20"/>
        <end position="47"/>
    </location>
</feature>
<protein>
    <recommendedName>
        <fullName evidence="4">Toxin CptA</fullName>
    </recommendedName>
</protein>
<dbReference type="EMBL" id="QRDJ01000006">
    <property type="protein sequence ID" value="REC95443.1"/>
    <property type="molecule type" value="Genomic_DNA"/>
</dbReference>
<dbReference type="Proteomes" id="UP000256334">
    <property type="component" value="Unassembled WGS sequence"/>
</dbReference>
<gene>
    <name evidence="2" type="ORF">C8D72_0088</name>
</gene>
<reference evidence="2 3" key="1">
    <citation type="submission" date="2018-07" db="EMBL/GenBank/DDBJ databases">
        <title>Genomic Encyclopedia of Type Strains, Phase IV (KMG-IV): sequencing the most valuable type-strain genomes for metagenomic binning, comparative biology and taxonomic classification.</title>
        <authorList>
            <person name="Goeker M."/>
        </authorList>
    </citation>
    <scope>NUCLEOTIDE SEQUENCE [LARGE SCALE GENOMIC DNA]</scope>
    <source>
        <strain evidence="2 3">DSM 14324</strain>
    </source>
</reference>
<sequence length="137" mass="15293">MPKAPVQVTFARSRVAFGLYLLVGSAIALACALWLSMLWSGVVLVVLGALGWQQAGRVPPPLRTTGNGQWEQYRYDQWQGVTLRAPRVGPLLCEVCIERRRYALWYDMLPPEQFRCLRRALLTASSGDDPSSEPSQS</sequence>
<evidence type="ECO:0000313" key="2">
    <source>
        <dbReference type="EMBL" id="REC95443.1"/>
    </source>
</evidence>
<accession>A0A3D9DXF0</accession>
<keyword evidence="1" id="KW-0812">Transmembrane</keyword>
<evidence type="ECO:0008006" key="4">
    <source>
        <dbReference type="Google" id="ProtNLM"/>
    </source>
</evidence>